<gene>
    <name evidence="7" type="ORF">CARUB_v10021872mg</name>
</gene>
<keyword evidence="3" id="KW-0862">Zinc</keyword>
<evidence type="ECO:0000256" key="4">
    <source>
        <dbReference type="ARBA" id="ARBA00024004"/>
    </source>
</evidence>
<keyword evidence="1" id="KW-0479">Metal-binding</keyword>
<reference evidence="8" key="1">
    <citation type="journal article" date="2013" name="Nat. Genet.">
        <title>The Capsella rubella genome and the genomic consequences of rapid mating system evolution.</title>
        <authorList>
            <person name="Slotte T."/>
            <person name="Hazzouri K.M."/>
            <person name="Agren J.A."/>
            <person name="Koenig D."/>
            <person name="Maumus F."/>
            <person name="Guo Y.L."/>
            <person name="Steige K."/>
            <person name="Platts A.E."/>
            <person name="Escobar J.S."/>
            <person name="Newman L.K."/>
            <person name="Wang W."/>
            <person name="Mandakova T."/>
            <person name="Vello E."/>
            <person name="Smith L.M."/>
            <person name="Henz S.R."/>
            <person name="Steffen J."/>
            <person name="Takuno S."/>
            <person name="Brandvain Y."/>
            <person name="Coop G."/>
            <person name="Andolfatto P."/>
            <person name="Hu T.T."/>
            <person name="Blanchette M."/>
            <person name="Clark R.M."/>
            <person name="Quesneville H."/>
            <person name="Nordborg M."/>
            <person name="Gaut B.S."/>
            <person name="Lysak M.A."/>
            <person name="Jenkins J."/>
            <person name="Grimwood J."/>
            <person name="Chapman J."/>
            <person name="Prochnik S."/>
            <person name="Shu S."/>
            <person name="Rokhsar D."/>
            <person name="Schmutz J."/>
            <person name="Weigel D."/>
            <person name="Wright S.I."/>
        </authorList>
    </citation>
    <scope>NUCLEOTIDE SEQUENCE [LARGE SCALE GENOMIC DNA]</scope>
    <source>
        <strain evidence="8">cv. Monte Gargano</strain>
    </source>
</reference>
<keyword evidence="8" id="KW-1185">Reference proteome</keyword>
<dbReference type="PANTHER" id="PTHR46632">
    <property type="entry name" value="E3 UBIQUITIN-PROTEIN LIGASE SINA-LIKE 4"/>
    <property type="match status" value="1"/>
</dbReference>
<dbReference type="Pfam" id="PF21361">
    <property type="entry name" value="Sina_ZnF"/>
    <property type="match status" value="1"/>
</dbReference>
<evidence type="ECO:0000256" key="1">
    <source>
        <dbReference type="ARBA" id="ARBA00022723"/>
    </source>
</evidence>
<dbReference type="PANTHER" id="PTHR46632:SF11">
    <property type="entry name" value="E3 UBIQUITIN-PROTEIN LIGASE SINA-LIKE 1-RELATED"/>
    <property type="match status" value="1"/>
</dbReference>
<feature type="domain" description="SIAH-type" evidence="6">
    <location>
        <begin position="62"/>
        <end position="124"/>
    </location>
</feature>
<dbReference type="GO" id="GO:0016567">
    <property type="term" value="P:protein ubiquitination"/>
    <property type="evidence" value="ECO:0007669"/>
    <property type="project" value="UniProtKB-UniPathway"/>
</dbReference>
<dbReference type="EMBL" id="KB870806">
    <property type="protein sequence ID" value="EOA34348.1"/>
    <property type="molecule type" value="Genomic_DNA"/>
</dbReference>
<comment type="function">
    <text evidence="4">E3 ubiquitin-protein ligase that mediates ubiquitination and subsequent proteasomal degradation of target proteins. E3 ubiquitin ligases accept ubiquitin from an E2 ubiquitin-conjugating enzyme in the form of a thioester and then directly transfers the ubiquitin to targeted substrates. It probably triggers the ubiquitin-mediated degradation of different substrates.</text>
</comment>
<dbReference type="eggNOG" id="KOG3002">
    <property type="taxonomic scope" value="Eukaryota"/>
</dbReference>
<evidence type="ECO:0000256" key="5">
    <source>
        <dbReference type="PROSITE-ProRule" id="PRU00455"/>
    </source>
</evidence>
<dbReference type="Proteomes" id="UP000029121">
    <property type="component" value="Unassembled WGS sequence"/>
</dbReference>
<dbReference type="SUPFAM" id="SSF49599">
    <property type="entry name" value="TRAF domain-like"/>
    <property type="match status" value="1"/>
</dbReference>
<evidence type="ECO:0000259" key="6">
    <source>
        <dbReference type="PROSITE" id="PS51081"/>
    </source>
</evidence>
<evidence type="ECO:0000313" key="7">
    <source>
        <dbReference type="EMBL" id="EOA34348.1"/>
    </source>
</evidence>
<dbReference type="InterPro" id="IPR013083">
    <property type="entry name" value="Znf_RING/FYVE/PHD"/>
</dbReference>
<dbReference type="Gene3D" id="3.30.40.10">
    <property type="entry name" value="Zinc/RING finger domain, C3HC4 (zinc finger)"/>
    <property type="match status" value="1"/>
</dbReference>
<dbReference type="InterPro" id="IPR013010">
    <property type="entry name" value="Znf_SIAH"/>
</dbReference>
<organism evidence="7 8">
    <name type="scientific">Capsella rubella</name>
    <dbReference type="NCBI Taxonomy" id="81985"/>
    <lineage>
        <taxon>Eukaryota</taxon>
        <taxon>Viridiplantae</taxon>
        <taxon>Streptophyta</taxon>
        <taxon>Embryophyta</taxon>
        <taxon>Tracheophyta</taxon>
        <taxon>Spermatophyta</taxon>
        <taxon>Magnoliopsida</taxon>
        <taxon>eudicotyledons</taxon>
        <taxon>Gunneridae</taxon>
        <taxon>Pentapetalae</taxon>
        <taxon>rosids</taxon>
        <taxon>malvids</taxon>
        <taxon>Brassicales</taxon>
        <taxon>Brassicaceae</taxon>
        <taxon>Camelineae</taxon>
        <taxon>Capsella</taxon>
    </lineage>
</organism>
<dbReference type="PROSITE" id="PS51081">
    <property type="entry name" value="ZF_SIAH"/>
    <property type="match status" value="1"/>
</dbReference>
<name>R0ICH1_9BRAS</name>
<dbReference type="UniPathway" id="UPA00143"/>
<keyword evidence="2 5" id="KW-0863">Zinc-finger</keyword>
<evidence type="ECO:0000313" key="8">
    <source>
        <dbReference type="Proteomes" id="UP000029121"/>
    </source>
</evidence>
<sequence length="215" mass="24640">MDDFGEIAELGSFHLLRLCVGLCDDGHIACSSCCTKLRKKCPSGALPIGNYRSRIMERVVEAVFVPCSNAKHGCTEKFSYGKELRRASFHEKECIFTSFYCPTPDCNYSGMYKELYSHYKANHQSGCGDEHFRSGHDEFAWTLEKIIVLKERRDGPLVVIQVFEKPGSREGDYWTRGSDKMNRIQKVSFQSPEKCFITVPMTNLKMKFCITQRNE</sequence>
<evidence type="ECO:0000256" key="3">
    <source>
        <dbReference type="ARBA" id="ARBA00022833"/>
    </source>
</evidence>
<protein>
    <recommendedName>
        <fullName evidence="6">SIAH-type domain-containing protein</fullName>
    </recommendedName>
</protein>
<accession>R0ICH1</accession>
<dbReference type="AlphaFoldDB" id="R0ICH1"/>
<evidence type="ECO:0000256" key="2">
    <source>
        <dbReference type="ARBA" id="ARBA00022771"/>
    </source>
</evidence>
<dbReference type="GO" id="GO:0008270">
    <property type="term" value="F:zinc ion binding"/>
    <property type="evidence" value="ECO:0007669"/>
    <property type="project" value="UniProtKB-KW"/>
</dbReference>
<dbReference type="InterPro" id="IPR044286">
    <property type="entry name" value="SINL_plant"/>
</dbReference>
<proteinExistence type="predicted"/>